<dbReference type="SUPFAM" id="SSF47699">
    <property type="entry name" value="Bifunctional inhibitor/lipid-transfer protein/seed storage 2S albumin"/>
    <property type="match status" value="1"/>
</dbReference>
<keyword evidence="3" id="KW-0732">Signal</keyword>
<dbReference type="Proteomes" id="UP001229421">
    <property type="component" value="Unassembled WGS sequence"/>
</dbReference>
<dbReference type="GO" id="GO:0006869">
    <property type="term" value="P:lipid transport"/>
    <property type="evidence" value="ECO:0007669"/>
    <property type="project" value="InterPro"/>
</dbReference>
<dbReference type="EMBL" id="JAUHHV010000001">
    <property type="protein sequence ID" value="KAK1440619.1"/>
    <property type="molecule type" value="Genomic_DNA"/>
</dbReference>
<accession>A0AAD8LGX9</accession>
<gene>
    <name evidence="5" type="ORF">QVD17_06448</name>
</gene>
<organism evidence="5 6">
    <name type="scientific">Tagetes erecta</name>
    <name type="common">African marigold</name>
    <dbReference type="NCBI Taxonomy" id="13708"/>
    <lineage>
        <taxon>Eukaryota</taxon>
        <taxon>Viridiplantae</taxon>
        <taxon>Streptophyta</taxon>
        <taxon>Embryophyta</taxon>
        <taxon>Tracheophyta</taxon>
        <taxon>Spermatophyta</taxon>
        <taxon>Magnoliopsida</taxon>
        <taxon>eudicotyledons</taxon>
        <taxon>Gunneridae</taxon>
        <taxon>Pentapetalae</taxon>
        <taxon>asterids</taxon>
        <taxon>campanulids</taxon>
        <taxon>Asterales</taxon>
        <taxon>Asteraceae</taxon>
        <taxon>Asteroideae</taxon>
        <taxon>Heliantheae alliance</taxon>
        <taxon>Tageteae</taxon>
        <taxon>Tagetes</taxon>
    </lineage>
</organism>
<dbReference type="PANTHER" id="PTHR33214">
    <property type="entry name" value="BIFUNCTIONAL INHIBITOR/LIPID-TRANSFER PROTEIN/SEED STORAGE 2S ALBUMIN SUPERFAMILY PROTEIN"/>
    <property type="match status" value="1"/>
</dbReference>
<feature type="domain" description="Bifunctional inhibitor/plant lipid transfer protein/seed storage helical" evidence="4">
    <location>
        <begin position="34"/>
        <end position="96"/>
    </location>
</feature>
<proteinExistence type="predicted"/>
<dbReference type="Pfam" id="PF00234">
    <property type="entry name" value="Tryp_alpha_amyl"/>
    <property type="match status" value="1"/>
</dbReference>
<feature type="chain" id="PRO_5042138381" description="Bifunctional inhibitor/plant lipid transfer protein/seed storage helical domain-containing protein" evidence="3">
    <location>
        <begin position="29"/>
        <end position="96"/>
    </location>
</feature>
<keyword evidence="6" id="KW-1185">Reference proteome</keyword>
<evidence type="ECO:0000313" key="6">
    <source>
        <dbReference type="Proteomes" id="UP001229421"/>
    </source>
</evidence>
<evidence type="ECO:0000256" key="2">
    <source>
        <dbReference type="ARBA" id="ARBA00023121"/>
    </source>
</evidence>
<protein>
    <recommendedName>
        <fullName evidence="4">Bifunctional inhibitor/plant lipid transfer protein/seed storage helical domain-containing protein</fullName>
    </recommendedName>
</protein>
<keyword evidence="1" id="KW-0813">Transport</keyword>
<feature type="signal peptide" evidence="3">
    <location>
        <begin position="1"/>
        <end position="28"/>
    </location>
</feature>
<dbReference type="GO" id="GO:0008289">
    <property type="term" value="F:lipid binding"/>
    <property type="evidence" value="ECO:0007669"/>
    <property type="project" value="UniProtKB-KW"/>
</dbReference>
<sequence length="96" mass="10411">MKTPTMVWLAVAVATMMVFMHDIPGTTAATCNYMELVSCADAISSSNPPSGACCSKIKEQRPCFCQYLQDPKLRQYVSLATAQRIASQCGVTLPQC</sequence>
<dbReference type="PANTHER" id="PTHR33214:SF44">
    <property type="entry name" value="NON-SPECIFIC LIPID TRANSFER PROTEIN GPI-ANCHORED 33"/>
    <property type="match status" value="1"/>
</dbReference>
<name>A0AAD8LGX9_TARER</name>
<dbReference type="AlphaFoldDB" id="A0AAD8LGX9"/>
<evidence type="ECO:0000256" key="1">
    <source>
        <dbReference type="ARBA" id="ARBA00022448"/>
    </source>
</evidence>
<reference evidence="5" key="1">
    <citation type="journal article" date="2023" name="bioRxiv">
        <title>Improved chromosome-level genome assembly for marigold (Tagetes erecta).</title>
        <authorList>
            <person name="Jiang F."/>
            <person name="Yuan L."/>
            <person name="Wang S."/>
            <person name="Wang H."/>
            <person name="Xu D."/>
            <person name="Wang A."/>
            <person name="Fan W."/>
        </authorList>
    </citation>
    <scope>NUCLEOTIDE SEQUENCE</scope>
    <source>
        <strain evidence="5">WSJ</strain>
        <tissue evidence="5">Leaf</tissue>
    </source>
</reference>
<dbReference type="CDD" id="cd01959">
    <property type="entry name" value="nsLTP2"/>
    <property type="match status" value="1"/>
</dbReference>
<evidence type="ECO:0000256" key="3">
    <source>
        <dbReference type="SAM" id="SignalP"/>
    </source>
</evidence>
<dbReference type="InterPro" id="IPR016140">
    <property type="entry name" value="Bifunc_inhib/LTP/seed_store"/>
</dbReference>
<dbReference type="Gene3D" id="1.10.110.10">
    <property type="entry name" value="Plant lipid-transfer and hydrophobic proteins"/>
    <property type="match status" value="1"/>
</dbReference>
<comment type="caution">
    <text evidence="5">The sequence shown here is derived from an EMBL/GenBank/DDBJ whole genome shotgun (WGS) entry which is preliminary data.</text>
</comment>
<evidence type="ECO:0000313" key="5">
    <source>
        <dbReference type="EMBL" id="KAK1440619.1"/>
    </source>
</evidence>
<dbReference type="InterPro" id="IPR033872">
    <property type="entry name" value="nsLTP2"/>
</dbReference>
<dbReference type="InterPro" id="IPR036312">
    <property type="entry name" value="Bifun_inhib/LTP/seed_sf"/>
</dbReference>
<keyword evidence="2" id="KW-0446">Lipid-binding</keyword>
<evidence type="ECO:0000259" key="4">
    <source>
        <dbReference type="Pfam" id="PF00234"/>
    </source>
</evidence>